<keyword evidence="2" id="KW-0663">Pyridoxal phosphate</keyword>
<reference evidence="5 6" key="1">
    <citation type="submission" date="2021-06" db="EMBL/GenBank/DDBJ databases">
        <authorList>
            <person name="Sun Q."/>
            <person name="Li D."/>
        </authorList>
    </citation>
    <scope>NUCLEOTIDE SEQUENCE [LARGE SCALE GENOMIC DNA]</scope>
    <source>
        <strain evidence="5 6">MSJ-11</strain>
    </source>
</reference>
<comment type="cofactor">
    <cofactor evidence="1">
        <name>pyridoxal 5'-phosphate</name>
        <dbReference type="ChEBI" id="CHEBI:597326"/>
    </cofactor>
</comment>
<dbReference type="InterPro" id="IPR022644">
    <property type="entry name" value="De-COase2_N"/>
</dbReference>
<protein>
    <recommendedName>
        <fullName evidence="7">Diaminopimelate decarboxylase</fullName>
    </recommendedName>
</protein>
<dbReference type="PANTHER" id="PTHR43727:SF2">
    <property type="entry name" value="GROUP IV DECARBOXYLASE"/>
    <property type="match status" value="1"/>
</dbReference>
<evidence type="ECO:0000256" key="1">
    <source>
        <dbReference type="ARBA" id="ARBA00001933"/>
    </source>
</evidence>
<accession>A0ABS6EDI6</accession>
<comment type="caution">
    <text evidence="5">The sequence shown here is derived from an EMBL/GenBank/DDBJ whole genome shotgun (WGS) entry which is preliminary data.</text>
</comment>
<keyword evidence="6" id="KW-1185">Reference proteome</keyword>
<evidence type="ECO:0000259" key="3">
    <source>
        <dbReference type="Pfam" id="PF00278"/>
    </source>
</evidence>
<dbReference type="Proteomes" id="UP000726170">
    <property type="component" value="Unassembled WGS sequence"/>
</dbReference>
<dbReference type="PANTHER" id="PTHR43727">
    <property type="entry name" value="DIAMINOPIMELATE DECARBOXYLASE"/>
    <property type="match status" value="1"/>
</dbReference>
<feature type="domain" description="Orn/DAP/Arg decarboxylase 2 C-terminal" evidence="3">
    <location>
        <begin position="19"/>
        <end position="379"/>
    </location>
</feature>
<dbReference type="RefSeq" id="WP_216437658.1">
    <property type="nucleotide sequence ID" value="NZ_JAHLQF010000001.1"/>
</dbReference>
<dbReference type="Pfam" id="PF02784">
    <property type="entry name" value="Orn_Arg_deC_N"/>
    <property type="match status" value="1"/>
</dbReference>
<dbReference type="Pfam" id="PF00278">
    <property type="entry name" value="Orn_DAP_Arg_deC"/>
    <property type="match status" value="1"/>
</dbReference>
<feature type="domain" description="Orn/DAP/Arg decarboxylase 2 N-terminal" evidence="4">
    <location>
        <begin position="27"/>
        <end position="267"/>
    </location>
</feature>
<name>A0ABS6EDI6_9CLOT</name>
<dbReference type="EMBL" id="JAHLQF010000001">
    <property type="protein sequence ID" value="MBU5483263.1"/>
    <property type="molecule type" value="Genomic_DNA"/>
</dbReference>
<proteinExistence type="predicted"/>
<evidence type="ECO:0000313" key="6">
    <source>
        <dbReference type="Proteomes" id="UP000726170"/>
    </source>
</evidence>
<evidence type="ECO:0000259" key="4">
    <source>
        <dbReference type="Pfam" id="PF02784"/>
    </source>
</evidence>
<organism evidence="5 6">
    <name type="scientific">Clostridium mobile</name>
    <dbReference type="NCBI Taxonomy" id="2841512"/>
    <lineage>
        <taxon>Bacteria</taxon>
        <taxon>Bacillati</taxon>
        <taxon>Bacillota</taxon>
        <taxon>Clostridia</taxon>
        <taxon>Eubacteriales</taxon>
        <taxon>Clostridiaceae</taxon>
        <taxon>Clostridium</taxon>
    </lineage>
</organism>
<sequence length="410" mass="46427">MESNLSVIEKLMREYDRPFYVYEESIISNKVEILLEKFPQFEFLYSIKTNPYNPIVNFILSKGFGADAASAEEVTIAEKAGLSHEKILYSSPGKTRKDIERTLDKSIIIADSYNELILINQVAKEKKLHVKVGVRINPDYTMDGGNGVSSKFGIDEETLIEQKDLFDSLTNIQIIGIHVHLRSQVLDYNILYRYYDKIFELSLFCQETMGWELEFINFGGGLGIVYSSLEDSPLDIELLSDECKKLFEKFKHKINARLIIETGRFVVCEAGKYVTHIVDIKESRGKKYLVVENGLNGFLRPSIVELLTAYTPEGSKLQGCEPLFTAKDAFEFTIAKREKSFLEKVSIVGNLCTSADIMVKDIMLPKADIGDILVISKAGSYSYSLTPVLFASHPLPLQFYVKSNEEICTE</sequence>
<evidence type="ECO:0008006" key="7">
    <source>
        <dbReference type="Google" id="ProtNLM"/>
    </source>
</evidence>
<evidence type="ECO:0000256" key="2">
    <source>
        <dbReference type="ARBA" id="ARBA00022898"/>
    </source>
</evidence>
<dbReference type="InterPro" id="IPR022643">
    <property type="entry name" value="De-COase2_C"/>
</dbReference>
<evidence type="ECO:0000313" key="5">
    <source>
        <dbReference type="EMBL" id="MBU5483263.1"/>
    </source>
</evidence>
<gene>
    <name evidence="5" type="ORF">KQI86_02915</name>
</gene>